<evidence type="ECO:0000313" key="1">
    <source>
        <dbReference type="EMBL" id="KAK0431326.1"/>
    </source>
</evidence>
<dbReference type="EMBL" id="JAUEPT010000117">
    <property type="protein sequence ID" value="KAK0431326.1"/>
    <property type="molecule type" value="Genomic_DNA"/>
</dbReference>
<accession>A0AA39MDZ4</accession>
<dbReference type="Proteomes" id="UP001175226">
    <property type="component" value="Unassembled WGS sequence"/>
</dbReference>
<dbReference type="AlphaFoldDB" id="A0AA39MDZ4"/>
<evidence type="ECO:0000313" key="2">
    <source>
        <dbReference type="Proteomes" id="UP001175226"/>
    </source>
</evidence>
<reference evidence="1" key="1">
    <citation type="submission" date="2023-06" db="EMBL/GenBank/DDBJ databases">
        <authorList>
            <consortium name="Lawrence Berkeley National Laboratory"/>
            <person name="Ahrendt S."/>
            <person name="Sahu N."/>
            <person name="Indic B."/>
            <person name="Wong-Bajracharya J."/>
            <person name="Merenyi Z."/>
            <person name="Ke H.-M."/>
            <person name="Monk M."/>
            <person name="Kocsube S."/>
            <person name="Drula E."/>
            <person name="Lipzen A."/>
            <person name="Balint B."/>
            <person name="Henrissat B."/>
            <person name="Andreopoulos B."/>
            <person name="Martin F.M."/>
            <person name="Harder C.B."/>
            <person name="Rigling D."/>
            <person name="Ford K.L."/>
            <person name="Foster G.D."/>
            <person name="Pangilinan J."/>
            <person name="Papanicolaou A."/>
            <person name="Barry K."/>
            <person name="LaButti K."/>
            <person name="Viragh M."/>
            <person name="Koriabine M."/>
            <person name="Yan M."/>
            <person name="Riley R."/>
            <person name="Champramary S."/>
            <person name="Plett K.L."/>
            <person name="Tsai I.J."/>
            <person name="Slot J."/>
            <person name="Sipos G."/>
            <person name="Plett J."/>
            <person name="Nagy L.G."/>
            <person name="Grigoriev I.V."/>
        </authorList>
    </citation>
    <scope>NUCLEOTIDE SEQUENCE</scope>
    <source>
        <strain evidence="1">FPL87.14</strain>
    </source>
</reference>
<organism evidence="1 2">
    <name type="scientific">Armillaria borealis</name>
    <dbReference type="NCBI Taxonomy" id="47425"/>
    <lineage>
        <taxon>Eukaryota</taxon>
        <taxon>Fungi</taxon>
        <taxon>Dikarya</taxon>
        <taxon>Basidiomycota</taxon>
        <taxon>Agaricomycotina</taxon>
        <taxon>Agaricomycetes</taxon>
        <taxon>Agaricomycetidae</taxon>
        <taxon>Agaricales</taxon>
        <taxon>Marasmiineae</taxon>
        <taxon>Physalacriaceae</taxon>
        <taxon>Armillaria</taxon>
    </lineage>
</organism>
<proteinExistence type="predicted"/>
<feature type="non-terminal residue" evidence="1">
    <location>
        <position position="1"/>
    </location>
</feature>
<comment type="caution">
    <text evidence="1">The sequence shown here is derived from an EMBL/GenBank/DDBJ whole genome shotgun (WGS) entry which is preliminary data.</text>
</comment>
<keyword evidence="2" id="KW-1185">Reference proteome</keyword>
<sequence>IKPKESAKYLGMHIDRCLNFKEHVKYAVGKGVKAAVALTRLANTKIGMPHKFVRRLSISLVAPQMEYALPVWYNPVKEGEGRRSGTVGIARKLSKPQHLTCKVMAGGLRSTSTDALDYHANILPTHL</sequence>
<feature type="non-terminal residue" evidence="1">
    <location>
        <position position="127"/>
    </location>
</feature>
<name>A0AA39MDZ4_9AGAR</name>
<protein>
    <submittedName>
        <fullName evidence="1">Uncharacterized protein</fullName>
    </submittedName>
</protein>
<gene>
    <name evidence="1" type="ORF">EV421DRAFT_1696679</name>
</gene>